<dbReference type="OrthoDB" id="5106738at2"/>
<proteinExistence type="predicted"/>
<feature type="domain" description="HEPN AbiJ-N-terminal" evidence="1">
    <location>
        <begin position="3"/>
        <end position="170"/>
    </location>
</feature>
<dbReference type="AlphaFoldDB" id="A0A0N9WFC6"/>
<dbReference type="RefSeq" id="WP_054595036.1">
    <property type="nucleotide sequence ID" value="NZ_CP012830.1"/>
</dbReference>
<name>A0A0N9WFC6_PSEFL</name>
<organism evidence="2 3">
    <name type="scientific">Pseudomonas fluorescens</name>
    <dbReference type="NCBI Taxonomy" id="294"/>
    <lineage>
        <taxon>Bacteria</taxon>
        <taxon>Pseudomonadati</taxon>
        <taxon>Pseudomonadota</taxon>
        <taxon>Gammaproteobacteria</taxon>
        <taxon>Pseudomonadales</taxon>
        <taxon>Pseudomonadaceae</taxon>
        <taxon>Pseudomonas</taxon>
    </lineage>
</organism>
<protein>
    <recommendedName>
        <fullName evidence="1">HEPN AbiJ-N-terminal domain-containing protein</fullName>
    </recommendedName>
</protein>
<evidence type="ECO:0000313" key="2">
    <source>
        <dbReference type="EMBL" id="ALI01656.1"/>
    </source>
</evidence>
<dbReference type="Proteomes" id="UP000066487">
    <property type="component" value="Chromosome"/>
</dbReference>
<reference evidence="2 3" key="2">
    <citation type="journal article" date="2018" name="Nature">
        <title>Mutant phenotypes for thousands of bacterial genes of unknown function.</title>
        <authorList>
            <person name="Price M.N."/>
            <person name="Wetmore K.M."/>
            <person name="Waters R.J."/>
            <person name="Callaghan M."/>
            <person name="Ray J."/>
            <person name="Liu H."/>
            <person name="Kuehl J.V."/>
            <person name="Melnyk R.A."/>
            <person name="Lamson J.S."/>
            <person name="Suh Y."/>
            <person name="Carlson H.K."/>
            <person name="Esquivel Z."/>
            <person name="Sadeeshkumar H."/>
            <person name="Chakraborty R."/>
            <person name="Zane G.M."/>
            <person name="Rubin B.E."/>
            <person name="Wall J.D."/>
            <person name="Visel A."/>
            <person name="Bristow J."/>
            <person name="Blow M.J."/>
            <person name="Arkin A.P."/>
            <person name="Deutschbauer A.M."/>
        </authorList>
    </citation>
    <scope>NUCLEOTIDE SEQUENCE [LARGE SCALE GENOMIC DNA]</scope>
    <source>
        <strain evidence="2 3">FW300-N2E3</strain>
    </source>
</reference>
<evidence type="ECO:0000313" key="3">
    <source>
        <dbReference type="Proteomes" id="UP000066487"/>
    </source>
</evidence>
<dbReference type="InterPro" id="IPR049503">
    <property type="entry name" value="AbiJ_NTD4"/>
</dbReference>
<dbReference type="EMBL" id="CP012830">
    <property type="protein sequence ID" value="ALI01656.1"/>
    <property type="molecule type" value="Genomic_DNA"/>
</dbReference>
<dbReference type="Pfam" id="PF18863">
    <property type="entry name" value="AbiJ_NTD4"/>
    <property type="match status" value="1"/>
</dbReference>
<gene>
    <name evidence="2" type="ORF">AO353_11430</name>
</gene>
<sequence>MENYFSNREHGPKPRTETEITPQVWGGIIAVVRGLVNSGAFGSSFPLCCYDGPAVIGTDEVSFGAAVKSHMPGLGWPLQASIPGEHSWMEAEPYAPPYLLVLDFLDFLWFHVAKPIQGFHHNHFQHHHLTFDENVGRIELRDQINLIFARNGVAYELNPHGQIVRLLPAIISDALLQPMLRTGDQTLDVMLEEARIKFSAPDPLKRREALERLWDCFERIKSLAHASDKKKSIQIILEQTAPDIPFRSVLDTEASQLTLIGNGYLIRHHELKQIPVVDVDHVDYLFHRMFALIQLLVRKNAPRQKP</sequence>
<accession>A0A0N9WFC6</accession>
<reference evidence="3" key="1">
    <citation type="submission" date="2015-09" db="EMBL/GenBank/DDBJ databases">
        <title>Whole genome sequence of Pseudomonas fluorescens FW300-N2E3.</title>
        <authorList>
            <person name="Ray J."/>
            <person name="Melnyk R."/>
            <person name="Deutschbauer A."/>
        </authorList>
    </citation>
    <scope>NUCLEOTIDE SEQUENCE [LARGE SCALE GENOMIC DNA]</scope>
    <source>
        <strain evidence="3">FW300-N2E3</strain>
    </source>
</reference>
<evidence type="ECO:0000259" key="1">
    <source>
        <dbReference type="Pfam" id="PF18863"/>
    </source>
</evidence>